<dbReference type="Proteomes" id="UP000741863">
    <property type="component" value="Unassembled WGS sequence"/>
</dbReference>
<gene>
    <name evidence="5" type="ORF">JOD17_001558</name>
</gene>
<organism evidence="5 6">
    <name type="scientific">Geomicrobium sediminis</name>
    <dbReference type="NCBI Taxonomy" id="1347788"/>
    <lineage>
        <taxon>Bacteria</taxon>
        <taxon>Bacillati</taxon>
        <taxon>Bacillota</taxon>
        <taxon>Bacilli</taxon>
        <taxon>Bacillales</taxon>
        <taxon>Geomicrobium</taxon>
    </lineage>
</organism>
<dbReference type="RefSeq" id="WP_420827931.1">
    <property type="nucleotide sequence ID" value="NZ_JAFBEC010000003.1"/>
</dbReference>
<dbReference type="EMBL" id="JAFBEC010000003">
    <property type="protein sequence ID" value="MBM7632465.1"/>
    <property type="molecule type" value="Genomic_DNA"/>
</dbReference>
<dbReference type="SUPFAM" id="SSF48008">
    <property type="entry name" value="GntR ligand-binding domain-like"/>
    <property type="match status" value="1"/>
</dbReference>
<feature type="domain" description="HTH gntR-type" evidence="4">
    <location>
        <begin position="8"/>
        <end position="75"/>
    </location>
</feature>
<evidence type="ECO:0000313" key="6">
    <source>
        <dbReference type="Proteomes" id="UP000741863"/>
    </source>
</evidence>
<keyword evidence="6" id="KW-1185">Reference proteome</keyword>
<comment type="caution">
    <text evidence="5">The sequence shown here is derived from an EMBL/GenBank/DDBJ whole genome shotgun (WGS) entry which is preliminary data.</text>
</comment>
<keyword evidence="1" id="KW-0805">Transcription regulation</keyword>
<keyword evidence="2 5" id="KW-0238">DNA-binding</keyword>
<dbReference type="InterPro" id="IPR000524">
    <property type="entry name" value="Tscrpt_reg_HTH_GntR"/>
</dbReference>
<dbReference type="SMART" id="SM00345">
    <property type="entry name" value="HTH_GNTR"/>
    <property type="match status" value="1"/>
</dbReference>
<dbReference type="SUPFAM" id="SSF46785">
    <property type="entry name" value="Winged helix' DNA-binding domain"/>
    <property type="match status" value="1"/>
</dbReference>
<dbReference type="GO" id="GO:0003677">
    <property type="term" value="F:DNA binding"/>
    <property type="evidence" value="ECO:0007669"/>
    <property type="project" value="UniProtKB-KW"/>
</dbReference>
<dbReference type="PROSITE" id="PS50949">
    <property type="entry name" value="HTH_GNTR"/>
    <property type="match status" value="1"/>
</dbReference>
<dbReference type="InterPro" id="IPR011711">
    <property type="entry name" value="GntR_C"/>
</dbReference>
<name>A0ABS2PAN5_9BACL</name>
<accession>A0ABS2PAN5</accession>
<evidence type="ECO:0000256" key="1">
    <source>
        <dbReference type="ARBA" id="ARBA00023015"/>
    </source>
</evidence>
<dbReference type="Pfam" id="PF07729">
    <property type="entry name" value="FCD"/>
    <property type="match status" value="1"/>
</dbReference>
<dbReference type="PANTHER" id="PTHR43537">
    <property type="entry name" value="TRANSCRIPTIONAL REGULATOR, GNTR FAMILY"/>
    <property type="match status" value="1"/>
</dbReference>
<evidence type="ECO:0000313" key="5">
    <source>
        <dbReference type="EMBL" id="MBM7632465.1"/>
    </source>
</evidence>
<reference evidence="5 6" key="1">
    <citation type="submission" date="2021-01" db="EMBL/GenBank/DDBJ databases">
        <title>Genomic Encyclopedia of Type Strains, Phase IV (KMG-IV): sequencing the most valuable type-strain genomes for metagenomic binning, comparative biology and taxonomic classification.</title>
        <authorList>
            <person name="Goeker M."/>
        </authorList>
    </citation>
    <scope>NUCLEOTIDE SEQUENCE [LARGE SCALE GENOMIC DNA]</scope>
    <source>
        <strain evidence="5 6">DSM 25540</strain>
    </source>
</reference>
<evidence type="ECO:0000256" key="2">
    <source>
        <dbReference type="ARBA" id="ARBA00023125"/>
    </source>
</evidence>
<dbReference type="PANTHER" id="PTHR43537:SF24">
    <property type="entry name" value="GLUCONATE OPERON TRANSCRIPTIONAL REPRESSOR"/>
    <property type="match status" value="1"/>
</dbReference>
<evidence type="ECO:0000256" key="3">
    <source>
        <dbReference type="ARBA" id="ARBA00023163"/>
    </source>
</evidence>
<dbReference type="Gene3D" id="1.20.120.530">
    <property type="entry name" value="GntR ligand-binding domain-like"/>
    <property type="match status" value="1"/>
</dbReference>
<dbReference type="InterPro" id="IPR008920">
    <property type="entry name" value="TF_FadR/GntR_C"/>
</dbReference>
<keyword evidence="3" id="KW-0804">Transcription</keyword>
<dbReference type="SMART" id="SM00895">
    <property type="entry name" value="FCD"/>
    <property type="match status" value="1"/>
</dbReference>
<evidence type="ECO:0000259" key="4">
    <source>
        <dbReference type="PROSITE" id="PS50949"/>
    </source>
</evidence>
<proteinExistence type="predicted"/>
<protein>
    <submittedName>
        <fullName evidence="5">DNA-binding GntR family transcriptional regulator</fullName>
    </submittedName>
</protein>
<dbReference type="InterPro" id="IPR036388">
    <property type="entry name" value="WH-like_DNA-bd_sf"/>
</dbReference>
<dbReference type="Pfam" id="PF00392">
    <property type="entry name" value="GntR"/>
    <property type="match status" value="1"/>
</dbReference>
<dbReference type="Gene3D" id="1.10.10.10">
    <property type="entry name" value="Winged helix-like DNA-binding domain superfamily/Winged helix DNA-binding domain"/>
    <property type="match status" value="1"/>
</dbReference>
<dbReference type="InterPro" id="IPR036390">
    <property type="entry name" value="WH_DNA-bd_sf"/>
</dbReference>
<sequence length="225" mass="26136">MNNLSKRLSAADVAYETLKERIIELQYEPAEHLLEDQLSKDLEISRTPLRQALYRLELEGLVNKQSNGRMYVAPVTLEEAREVFVVRELMESLIAKEAATELTQDDVYALEDTIALMKRAAELNRSQDFMKHSGDFHEIIQSKSTNQTAKRFLQQLENKVERYRRISGYSNPDYALETPLNEHVKILRYLKEKSSGEVEELMRAHIRRSLKTIEETIEHSSSYST</sequence>